<dbReference type="PANTHER" id="PTHR43649">
    <property type="entry name" value="ARABINOSE-BINDING PROTEIN-RELATED"/>
    <property type="match status" value="1"/>
</dbReference>
<evidence type="ECO:0000313" key="5">
    <source>
        <dbReference type="EMBL" id="OAP36694.1"/>
    </source>
</evidence>
<comment type="caution">
    <text evidence="5">The sequence shown here is derived from an EMBL/GenBank/DDBJ whole genome shotgun (WGS) entry which is preliminary data.</text>
</comment>
<dbReference type="Pfam" id="PF13416">
    <property type="entry name" value="SBP_bac_8"/>
    <property type="match status" value="1"/>
</dbReference>
<dbReference type="InterPro" id="IPR006059">
    <property type="entry name" value="SBP"/>
</dbReference>
<feature type="signal peptide" evidence="4">
    <location>
        <begin position="1"/>
        <end position="27"/>
    </location>
</feature>
<proteinExistence type="inferred from homology"/>
<comment type="subcellular location">
    <subcellularLocation>
        <location evidence="1">Periplasm</location>
    </subcellularLocation>
</comment>
<dbReference type="Gene3D" id="3.40.190.10">
    <property type="entry name" value="Periplasmic binding protein-like II"/>
    <property type="match status" value="1"/>
</dbReference>
<dbReference type="Proteomes" id="UP000094025">
    <property type="component" value="Unassembled WGS sequence"/>
</dbReference>
<evidence type="ECO:0000256" key="1">
    <source>
        <dbReference type="ARBA" id="ARBA00004418"/>
    </source>
</evidence>
<dbReference type="SUPFAM" id="SSF53850">
    <property type="entry name" value="Periplasmic binding protein-like II"/>
    <property type="match status" value="1"/>
</dbReference>
<dbReference type="CDD" id="cd13585">
    <property type="entry name" value="PBP2_TMBP_like"/>
    <property type="match status" value="1"/>
</dbReference>
<evidence type="ECO:0000256" key="3">
    <source>
        <dbReference type="ARBA" id="ARBA00022764"/>
    </source>
</evidence>
<evidence type="ECO:0000256" key="4">
    <source>
        <dbReference type="SAM" id="SignalP"/>
    </source>
</evidence>
<comment type="similarity">
    <text evidence="2">Belongs to the bacterial solute-binding protein 1 family.</text>
</comment>
<sequence>MDIFARAHLPRIAALALASASSLAVTAAEAKEITIWCWDPNFNVAIMKEAGARYTKTHPDVTFNVVDFAKTDVEQKLQTGLASGTADALPDIVLIEDYGAQKYLQSFPGAFAPLSGTVDYSGFAPYKVELMTLDGKVYGMPFDSGVAGMYYRKDYLEAAGFKPEDMQNITWDRFIEIGKQVEAKAGKKMIAIDPSDAGLIRIIMQSAGQWYFNKDGTANIADNAALKASLETVGKIMAADIHKPVAGWSDWAGTFASGDVAAVVTGVWITGTVKAQPDQSGKWGVAPIPALSIDGATHASNLGGSSWYVLESSAEKAEAIDFLNEVYAKDIDFYQTILQDRGAVGSLLAARGGAAYEAADPFFGGEKVWQNFSDWLTKVPAVNYGIFTNEVDAAVIAQLPAIIQGTPVDEALKAIDAEVSTQIQ</sequence>
<keyword evidence="6" id="KW-1185">Reference proteome</keyword>
<protein>
    <submittedName>
        <fullName evidence="5">ABC transporter substrate-binding protein</fullName>
    </submittedName>
</protein>
<dbReference type="PANTHER" id="PTHR43649:SF32">
    <property type="entry name" value="SUGAR BINDING SECRETED PROTEIN"/>
    <property type="match status" value="1"/>
</dbReference>
<dbReference type="RefSeq" id="WP_064243918.1">
    <property type="nucleotide sequence ID" value="NZ_LPUX01000064.1"/>
</dbReference>
<dbReference type="OrthoDB" id="2515046at2"/>
<gene>
    <name evidence="5" type="ORF">AU381_19640</name>
</gene>
<keyword evidence="4" id="KW-0732">Signal</keyword>
<dbReference type="InterPro" id="IPR050490">
    <property type="entry name" value="Bact_solute-bd_prot1"/>
</dbReference>
<dbReference type="STRING" id="1472378.AU381_19640"/>
<reference evidence="5 6" key="1">
    <citation type="journal article" date="2016" name="Int. J. Syst. Evol. Microbiol.">
        <title>Ensifer glycinis sp. nov., an novel rhizobial species associated with Glycine spp.</title>
        <authorList>
            <person name="Yan H."/>
            <person name="Yan J."/>
            <person name="Sui X.H."/>
            <person name="Wang E.T."/>
            <person name="Chen W.X."/>
            <person name="Zhang X.X."/>
            <person name="Chen W.F."/>
        </authorList>
    </citation>
    <scope>NUCLEOTIDE SEQUENCE [LARGE SCALE GENOMIC DNA]</scope>
    <source>
        <strain evidence="5 6">CCBAU 23380</strain>
    </source>
</reference>
<keyword evidence="3" id="KW-0574">Periplasm</keyword>
<organism evidence="5 6">
    <name type="scientific">Sinorhizobium glycinis</name>
    <dbReference type="NCBI Taxonomy" id="1472378"/>
    <lineage>
        <taxon>Bacteria</taxon>
        <taxon>Pseudomonadati</taxon>
        <taxon>Pseudomonadota</taxon>
        <taxon>Alphaproteobacteria</taxon>
        <taxon>Hyphomicrobiales</taxon>
        <taxon>Rhizobiaceae</taxon>
        <taxon>Sinorhizobium/Ensifer group</taxon>
        <taxon>Sinorhizobium</taxon>
    </lineage>
</organism>
<dbReference type="GO" id="GO:0042597">
    <property type="term" value="C:periplasmic space"/>
    <property type="evidence" value="ECO:0007669"/>
    <property type="project" value="UniProtKB-SubCell"/>
</dbReference>
<name>A0A178XNC2_9HYPH</name>
<feature type="chain" id="PRO_5008097066" evidence="4">
    <location>
        <begin position="28"/>
        <end position="424"/>
    </location>
</feature>
<evidence type="ECO:0000256" key="2">
    <source>
        <dbReference type="ARBA" id="ARBA00008520"/>
    </source>
</evidence>
<dbReference type="EMBL" id="LPUX01000064">
    <property type="protein sequence ID" value="OAP36694.1"/>
    <property type="molecule type" value="Genomic_DNA"/>
</dbReference>
<accession>A0A178XNC2</accession>
<evidence type="ECO:0000313" key="6">
    <source>
        <dbReference type="Proteomes" id="UP000094025"/>
    </source>
</evidence>
<dbReference type="AlphaFoldDB" id="A0A178XNC2"/>